<reference evidence="3" key="1">
    <citation type="submission" date="2017-02" db="UniProtKB">
        <authorList>
            <consortium name="WormBaseParasite"/>
        </authorList>
    </citation>
    <scope>IDENTIFICATION</scope>
</reference>
<dbReference type="WBParaSite" id="NBR_0000621601-mRNA-1">
    <property type="protein sequence ID" value="NBR_0000621601-mRNA-1"/>
    <property type="gene ID" value="NBR_0000621601"/>
</dbReference>
<evidence type="ECO:0000313" key="2">
    <source>
        <dbReference type="Proteomes" id="UP000271162"/>
    </source>
</evidence>
<protein>
    <submittedName>
        <fullName evidence="3">Ovule protein</fullName>
    </submittedName>
</protein>
<dbReference type="Proteomes" id="UP000271162">
    <property type="component" value="Unassembled WGS sequence"/>
</dbReference>
<accession>A0A0N4XU55</accession>
<dbReference type="AlphaFoldDB" id="A0A0N4XU55"/>
<sequence>MVLRPSSSSWSVAPETIMSHHYKLTRGVKSVVDTSPPFSMYNSPISVHYIPKRASSADAAKRRQPKVRDFLSFFRDLSFSFS</sequence>
<keyword evidence="2" id="KW-1185">Reference proteome</keyword>
<evidence type="ECO:0000313" key="1">
    <source>
        <dbReference type="EMBL" id="VDL69806.1"/>
    </source>
</evidence>
<organism evidence="3">
    <name type="scientific">Nippostrongylus brasiliensis</name>
    <name type="common">Rat hookworm</name>
    <dbReference type="NCBI Taxonomy" id="27835"/>
    <lineage>
        <taxon>Eukaryota</taxon>
        <taxon>Metazoa</taxon>
        <taxon>Ecdysozoa</taxon>
        <taxon>Nematoda</taxon>
        <taxon>Chromadorea</taxon>
        <taxon>Rhabditida</taxon>
        <taxon>Rhabditina</taxon>
        <taxon>Rhabditomorpha</taxon>
        <taxon>Strongyloidea</taxon>
        <taxon>Heligmosomidae</taxon>
        <taxon>Nippostrongylus</taxon>
    </lineage>
</organism>
<proteinExistence type="predicted"/>
<name>A0A0N4XU55_NIPBR</name>
<reference evidence="1 2" key="2">
    <citation type="submission" date="2018-11" db="EMBL/GenBank/DDBJ databases">
        <authorList>
            <consortium name="Pathogen Informatics"/>
        </authorList>
    </citation>
    <scope>NUCLEOTIDE SEQUENCE [LARGE SCALE GENOMIC DNA]</scope>
</reference>
<gene>
    <name evidence="1" type="ORF">NBR_LOCUS6217</name>
</gene>
<dbReference type="EMBL" id="UYSL01019786">
    <property type="protein sequence ID" value="VDL69806.1"/>
    <property type="molecule type" value="Genomic_DNA"/>
</dbReference>
<evidence type="ECO:0000313" key="3">
    <source>
        <dbReference type="WBParaSite" id="NBR_0000621601-mRNA-1"/>
    </source>
</evidence>